<keyword evidence="3" id="KW-1185">Reference proteome</keyword>
<accession>A0ABT4CMD8</accession>
<comment type="caution">
    <text evidence="2">The sequence shown here is derived from an EMBL/GenBank/DDBJ whole genome shotgun (WGS) entry which is preliminary data.</text>
</comment>
<dbReference type="EMBL" id="JAPQES010000001">
    <property type="protein sequence ID" value="MCY6370223.1"/>
    <property type="molecule type" value="Genomic_DNA"/>
</dbReference>
<gene>
    <name evidence="2" type="ORF">OXH55_06210</name>
</gene>
<organism evidence="2 3">
    <name type="scientific">Clostridium ganghwense</name>
    <dbReference type="NCBI Taxonomy" id="312089"/>
    <lineage>
        <taxon>Bacteria</taxon>
        <taxon>Bacillati</taxon>
        <taxon>Bacillota</taxon>
        <taxon>Clostridia</taxon>
        <taxon>Eubacteriales</taxon>
        <taxon>Clostridiaceae</taxon>
        <taxon>Clostridium</taxon>
    </lineage>
</organism>
<protein>
    <recommendedName>
        <fullName evidence="4">Integrase</fullName>
    </recommendedName>
</protein>
<dbReference type="Proteomes" id="UP001079657">
    <property type="component" value="Unassembled WGS sequence"/>
</dbReference>
<evidence type="ECO:0008006" key="4">
    <source>
        <dbReference type="Google" id="ProtNLM"/>
    </source>
</evidence>
<dbReference type="RefSeq" id="WP_268048892.1">
    <property type="nucleotide sequence ID" value="NZ_JAPQES010000001.1"/>
</dbReference>
<feature type="compositionally biased region" description="Basic and acidic residues" evidence="1">
    <location>
        <begin position="10"/>
        <end position="41"/>
    </location>
</feature>
<evidence type="ECO:0000313" key="3">
    <source>
        <dbReference type="Proteomes" id="UP001079657"/>
    </source>
</evidence>
<reference evidence="2" key="1">
    <citation type="submission" date="2022-12" db="EMBL/GenBank/DDBJ databases">
        <authorList>
            <person name="Wang J."/>
        </authorList>
    </citation>
    <scope>NUCLEOTIDE SEQUENCE</scope>
    <source>
        <strain evidence="2">HY-42-06</strain>
    </source>
</reference>
<name>A0ABT4CMD8_9CLOT</name>
<evidence type="ECO:0000313" key="2">
    <source>
        <dbReference type="EMBL" id="MCY6370223.1"/>
    </source>
</evidence>
<feature type="region of interest" description="Disordered" evidence="1">
    <location>
        <begin position="1"/>
        <end position="41"/>
    </location>
</feature>
<evidence type="ECO:0000256" key="1">
    <source>
        <dbReference type="SAM" id="MobiDB-lite"/>
    </source>
</evidence>
<proteinExistence type="predicted"/>
<sequence length="41" mass="4853">MGKTKARNSKRMDKRSSKPELIHEDEMEKHKSKGVIRDKEI</sequence>